<evidence type="ECO:0000313" key="2">
    <source>
        <dbReference type="EMBL" id="MBO1306244.1"/>
    </source>
</evidence>
<feature type="transmembrane region" description="Helical" evidence="1">
    <location>
        <begin position="110"/>
        <end position="133"/>
    </location>
</feature>
<keyword evidence="1" id="KW-0812">Transmembrane</keyword>
<keyword evidence="3" id="KW-1185">Reference proteome</keyword>
<reference evidence="2 3" key="1">
    <citation type="submission" date="2021-03" db="EMBL/GenBank/DDBJ databases">
        <title>Enterococcal diversity collection.</title>
        <authorList>
            <person name="Gilmore M.S."/>
            <person name="Schwartzman J."/>
            <person name="Van Tyne D."/>
            <person name="Martin M."/>
            <person name="Earl A.M."/>
            <person name="Manson A.L."/>
            <person name="Straub T."/>
            <person name="Salamzade R."/>
            <person name="Saavedra J."/>
            <person name="Lebreton F."/>
            <person name="Prichula J."/>
            <person name="Schaufler K."/>
            <person name="Gaca A."/>
            <person name="Sgardioli B."/>
            <person name="Wagenaar J."/>
            <person name="Strong T."/>
        </authorList>
    </citation>
    <scope>NUCLEOTIDE SEQUENCE [LARGE SCALE GENOMIC DNA]</scope>
    <source>
        <strain evidence="2 3">669A</strain>
    </source>
</reference>
<keyword evidence="1" id="KW-1133">Transmembrane helix</keyword>
<gene>
    <name evidence="2" type="ORF">JZO70_08740</name>
</gene>
<accession>A0ABS3LCZ7</accession>
<keyword evidence="1" id="KW-0472">Membrane</keyword>
<dbReference type="EMBL" id="JAFREM010000013">
    <property type="protein sequence ID" value="MBO1306244.1"/>
    <property type="molecule type" value="Genomic_DNA"/>
</dbReference>
<feature type="transmembrane region" description="Helical" evidence="1">
    <location>
        <begin position="12"/>
        <end position="29"/>
    </location>
</feature>
<evidence type="ECO:0000313" key="3">
    <source>
        <dbReference type="Proteomes" id="UP000664601"/>
    </source>
</evidence>
<feature type="transmembrane region" description="Helical" evidence="1">
    <location>
        <begin position="78"/>
        <end position="98"/>
    </location>
</feature>
<comment type="caution">
    <text evidence="2">The sequence shown here is derived from an EMBL/GenBank/DDBJ whole genome shotgun (WGS) entry which is preliminary data.</text>
</comment>
<feature type="transmembrane region" description="Helical" evidence="1">
    <location>
        <begin position="35"/>
        <end position="52"/>
    </location>
</feature>
<proteinExistence type="predicted"/>
<protein>
    <submittedName>
        <fullName evidence="2">Uncharacterized protein</fullName>
    </submittedName>
</protein>
<evidence type="ECO:0000256" key="1">
    <source>
        <dbReference type="SAM" id="Phobius"/>
    </source>
</evidence>
<name>A0ABS3LCZ7_9ENTE</name>
<dbReference type="Proteomes" id="UP000664601">
    <property type="component" value="Unassembled WGS sequence"/>
</dbReference>
<dbReference type="RefSeq" id="WP_207673173.1">
    <property type="nucleotide sequence ID" value="NZ_JAFREM010000013.1"/>
</dbReference>
<organism evidence="2 3">
    <name type="scientific">Candidatus Enterococcus moelleringii</name>
    <dbReference type="NCBI Taxonomy" id="2815325"/>
    <lineage>
        <taxon>Bacteria</taxon>
        <taxon>Bacillati</taxon>
        <taxon>Bacillota</taxon>
        <taxon>Bacilli</taxon>
        <taxon>Lactobacillales</taxon>
        <taxon>Enterococcaceae</taxon>
        <taxon>Enterococcus</taxon>
    </lineage>
</organism>
<sequence length="137" mass="15472">MEFADIFPMDNLYIYIPTAIIFVLLYWKAPKETLWPGALLLLFLLGTFHLFFGREINQNLARFGYEYEGGPNTQSQGFIVMGMMCVPILFLVLIMFHSSKSKLSLPAKTFFAIIGFPVAAALVYFGIVMTLALQGTR</sequence>